<feature type="region of interest" description="Disordered" evidence="5">
    <location>
        <begin position="457"/>
        <end position="519"/>
    </location>
</feature>
<keyword evidence="2 4" id="KW-0698">rRNA processing</keyword>
<dbReference type="Gene3D" id="3.40.50.10190">
    <property type="entry name" value="BRCT domain"/>
    <property type="match status" value="1"/>
</dbReference>
<dbReference type="GO" id="GO:0000463">
    <property type="term" value="P:maturation of LSU-rRNA from tricistronic rRNA transcript (SSU-rRNA, 5.8S rRNA, LSU-rRNA)"/>
    <property type="evidence" value="ECO:0007669"/>
    <property type="project" value="UniProtKB-UniRule"/>
</dbReference>
<dbReference type="GO" id="GO:0030687">
    <property type="term" value="C:preribosome, large subunit precursor"/>
    <property type="evidence" value="ECO:0007669"/>
    <property type="project" value="UniProtKB-UniRule"/>
</dbReference>
<dbReference type="Proteomes" id="UP000316726">
    <property type="component" value="Chromosome 1"/>
</dbReference>
<dbReference type="GO" id="GO:0000466">
    <property type="term" value="P:maturation of 5.8S rRNA from tricistronic rRNA transcript (SSU-rRNA, 5.8S rRNA, LSU-rRNA)"/>
    <property type="evidence" value="ECO:0007669"/>
    <property type="project" value="UniProtKB-UniRule"/>
</dbReference>
<evidence type="ECO:0000256" key="5">
    <source>
        <dbReference type="SAM" id="MobiDB-lite"/>
    </source>
</evidence>
<keyword evidence="8" id="KW-1185">Reference proteome</keyword>
<organism evidence="7 8">
    <name type="scientific">Chloropicon primus</name>
    <dbReference type="NCBI Taxonomy" id="1764295"/>
    <lineage>
        <taxon>Eukaryota</taxon>
        <taxon>Viridiplantae</taxon>
        <taxon>Chlorophyta</taxon>
        <taxon>Chloropicophyceae</taxon>
        <taxon>Chloropicales</taxon>
        <taxon>Chloropicaceae</taxon>
        <taxon>Chloropicon</taxon>
    </lineage>
</organism>
<evidence type="ECO:0000256" key="1">
    <source>
        <dbReference type="ARBA" id="ARBA00022517"/>
    </source>
</evidence>
<dbReference type="GO" id="GO:0043021">
    <property type="term" value="F:ribonucleoprotein complex binding"/>
    <property type="evidence" value="ECO:0007669"/>
    <property type="project" value="UniProtKB-UniRule"/>
</dbReference>
<dbReference type="SUPFAM" id="SSF52113">
    <property type="entry name" value="BRCT domain"/>
    <property type="match status" value="1"/>
</dbReference>
<dbReference type="HAMAP" id="MF_03028">
    <property type="entry name" value="Pescadillo"/>
    <property type="match status" value="1"/>
</dbReference>
<comment type="subcellular location">
    <subcellularLocation>
        <location evidence="4">Nucleus</location>
        <location evidence="4">Nucleolus</location>
    </subcellularLocation>
    <subcellularLocation>
        <location evidence="4">Nucleus</location>
        <location evidence="4">Nucleoplasm</location>
    </subcellularLocation>
</comment>
<dbReference type="EMBL" id="CP031034">
    <property type="protein sequence ID" value="QDZ18135.1"/>
    <property type="molecule type" value="Genomic_DNA"/>
</dbReference>
<comment type="similarity">
    <text evidence="4">Belongs to the pescadillo family.</text>
</comment>
<dbReference type="Pfam" id="PF06732">
    <property type="entry name" value="Pescadillo_N"/>
    <property type="match status" value="1"/>
</dbReference>
<evidence type="ECO:0000259" key="6">
    <source>
        <dbReference type="PROSITE" id="PS50172"/>
    </source>
</evidence>
<dbReference type="OrthoDB" id="10264910at2759"/>
<evidence type="ECO:0000256" key="4">
    <source>
        <dbReference type="HAMAP-Rule" id="MF_03028"/>
    </source>
</evidence>
<dbReference type="CDD" id="cd17709">
    <property type="entry name" value="BRCT_pescadillo_like"/>
    <property type="match status" value="1"/>
</dbReference>
<evidence type="ECO:0000256" key="2">
    <source>
        <dbReference type="ARBA" id="ARBA00022552"/>
    </source>
</evidence>
<dbReference type="AlphaFoldDB" id="A0A5B8MEN8"/>
<evidence type="ECO:0000313" key="7">
    <source>
        <dbReference type="EMBL" id="QDZ18135.1"/>
    </source>
</evidence>
<dbReference type="GO" id="GO:0070545">
    <property type="term" value="C:PeBoW complex"/>
    <property type="evidence" value="ECO:0007669"/>
    <property type="project" value="TreeGrafter"/>
</dbReference>
<dbReference type="GO" id="GO:0005654">
    <property type="term" value="C:nucleoplasm"/>
    <property type="evidence" value="ECO:0007669"/>
    <property type="project" value="UniProtKB-SubCell"/>
</dbReference>
<dbReference type="InterPro" id="IPR010613">
    <property type="entry name" value="PES"/>
</dbReference>
<feature type="compositionally biased region" description="Basic residues" evidence="5">
    <location>
        <begin position="509"/>
        <end position="519"/>
    </location>
</feature>
<dbReference type="InterPro" id="IPR001357">
    <property type="entry name" value="BRCT_dom"/>
</dbReference>
<name>A0A5B8MEN8_9CHLO</name>
<reference evidence="7 8" key="1">
    <citation type="submission" date="2018-07" db="EMBL/GenBank/DDBJ databases">
        <title>The complete nuclear genome of the prasinophyte Chloropicon primus (CCMP1205).</title>
        <authorList>
            <person name="Pombert J.-F."/>
            <person name="Otis C."/>
            <person name="Turmel M."/>
            <person name="Lemieux C."/>
        </authorList>
    </citation>
    <scope>NUCLEOTIDE SEQUENCE [LARGE SCALE GENOMIC DNA]</scope>
    <source>
        <strain evidence="7 8">CCMP1205</strain>
    </source>
</reference>
<dbReference type="FunFam" id="3.40.50.10190:FF:000002">
    <property type="entry name" value="Pescadillo homolog"/>
    <property type="match status" value="1"/>
</dbReference>
<protein>
    <recommendedName>
        <fullName evidence="4">Pescadillo homolog</fullName>
    </recommendedName>
</protein>
<dbReference type="Pfam" id="PF16589">
    <property type="entry name" value="BRCT_2"/>
    <property type="match status" value="1"/>
</dbReference>
<dbReference type="InterPro" id="IPR036420">
    <property type="entry name" value="BRCT_dom_sf"/>
</dbReference>
<dbReference type="GO" id="GO:0003723">
    <property type="term" value="F:RNA binding"/>
    <property type="evidence" value="ECO:0007669"/>
    <property type="project" value="TreeGrafter"/>
</dbReference>
<feature type="compositionally biased region" description="Basic and acidic residues" evidence="5">
    <location>
        <begin position="499"/>
        <end position="508"/>
    </location>
</feature>
<dbReference type="STRING" id="1764295.A0A5B8MEN8"/>
<keyword evidence="1 4" id="KW-0690">Ribosome biogenesis</keyword>
<dbReference type="PROSITE" id="PS50172">
    <property type="entry name" value="BRCT"/>
    <property type="match status" value="1"/>
</dbReference>
<dbReference type="SMART" id="SM00292">
    <property type="entry name" value="BRCT"/>
    <property type="match status" value="1"/>
</dbReference>
<dbReference type="PANTHER" id="PTHR12221">
    <property type="entry name" value="PESCADILLO - RELATED"/>
    <property type="match status" value="1"/>
</dbReference>
<dbReference type="PANTHER" id="PTHR12221:SF6">
    <property type="entry name" value="PESCADILLO HOMOLOG"/>
    <property type="match status" value="1"/>
</dbReference>
<evidence type="ECO:0000313" key="8">
    <source>
        <dbReference type="Proteomes" id="UP000316726"/>
    </source>
</evidence>
<gene>
    <name evidence="7" type="ORF">A3770_01p06530</name>
</gene>
<comment type="function">
    <text evidence="4">Required for maturation of ribosomal RNAs and formation of the large ribosomal subunit.</text>
</comment>
<feature type="compositionally biased region" description="Acidic residues" evidence="5">
    <location>
        <begin position="468"/>
        <end position="477"/>
    </location>
</feature>
<proteinExistence type="inferred from homology"/>
<feature type="domain" description="BRCT" evidence="6">
    <location>
        <begin position="288"/>
        <end position="378"/>
    </location>
</feature>
<sequence>MVLNKSMKQKKGKSGSAAQYLTRTQALRKLQLSLPEFRRLCILKGIHPREPRKKPKGANKTYYHVKDLAFLLHEPLLEVFRHIKAYQRKVNKAKAKQQLELAEKLALRRPQYTLDRLVQERYPSFVDAVRDIDDPLCIVNLFSALPASKGYKIPVDSVQNSRRLSLEWQAYVASARCLTKVFVAVKGFYYQAEVCGQKVTWLAPHERSQVLPADVDYRVMITFLEFYQTMLKFVFFKLYHDVNLKYPPTLDAKLESSAAGLNAIITDGEGAALEPEEGAAAEAEERSEQSKLFEGLVFFLSRETPKESLVFVIKCLGGSVGWDGEGSTYNADDASITHHVIDRPKVNNAVSGREYVQPQWVYDSINFGILLPVDLYAVGKSLPPHLSPFVDDDDEGYKPDYAKFIESLKSGEEQSIPAMKAQNLTREEAEEHELAADEARYHSELHAEVSGKEVVAAAPKAAKAGEAEDKDDQDEEMAGMVMTRKDRKLYEAIQKSKTTKRERAAKLTEKRKKIKTKKT</sequence>
<evidence type="ECO:0000256" key="3">
    <source>
        <dbReference type="ARBA" id="ARBA00023242"/>
    </source>
</evidence>
<keyword evidence="3 4" id="KW-0539">Nucleus</keyword>
<accession>A0A5B8MEN8</accession>